<dbReference type="SUPFAM" id="SSF56300">
    <property type="entry name" value="Metallo-dependent phosphatases"/>
    <property type="match status" value="1"/>
</dbReference>
<dbReference type="EMBL" id="BJXW01000025">
    <property type="protein sequence ID" value="GEN31937.1"/>
    <property type="molecule type" value="Genomic_DNA"/>
</dbReference>
<accession>A0A511UZ65</accession>
<dbReference type="InterPro" id="IPR029052">
    <property type="entry name" value="Metallo-depent_PP-like"/>
</dbReference>
<feature type="compositionally biased region" description="Basic and acidic residues" evidence="1">
    <location>
        <begin position="1452"/>
        <end position="1480"/>
    </location>
</feature>
<keyword evidence="2" id="KW-0472">Membrane</keyword>
<feature type="transmembrane region" description="Helical" evidence="2">
    <location>
        <begin position="1537"/>
        <end position="1557"/>
    </location>
</feature>
<dbReference type="Gene3D" id="2.60.120.430">
    <property type="entry name" value="Galactose-binding lectin"/>
    <property type="match status" value="1"/>
</dbReference>
<feature type="compositionally biased region" description="Acidic residues" evidence="1">
    <location>
        <begin position="1428"/>
        <end position="1438"/>
    </location>
</feature>
<evidence type="ECO:0008006" key="7">
    <source>
        <dbReference type="Google" id="ProtNLM"/>
    </source>
</evidence>
<dbReference type="Gene3D" id="3.60.21.10">
    <property type="match status" value="1"/>
</dbReference>
<keyword evidence="2" id="KW-0812">Transmembrane</keyword>
<evidence type="ECO:0000313" key="6">
    <source>
        <dbReference type="Proteomes" id="UP000321491"/>
    </source>
</evidence>
<dbReference type="InterPro" id="IPR018711">
    <property type="entry name" value="NAGPA"/>
</dbReference>
<keyword evidence="6" id="KW-1185">Reference proteome</keyword>
<dbReference type="Gene3D" id="2.60.40.10">
    <property type="entry name" value="Immunoglobulins"/>
    <property type="match status" value="1"/>
</dbReference>
<dbReference type="InterPro" id="IPR013783">
    <property type="entry name" value="Ig-like_fold"/>
</dbReference>
<dbReference type="PANTHER" id="PTHR40446:SF2">
    <property type="entry name" value="N-ACETYLGLUCOSAMINE-1-PHOSPHODIESTER ALPHA-N-ACETYLGLUCOSAMINIDASE"/>
    <property type="match status" value="1"/>
</dbReference>
<dbReference type="Pfam" id="PF00149">
    <property type="entry name" value="Metallophos"/>
    <property type="match status" value="1"/>
</dbReference>
<dbReference type="Gene3D" id="2.60.40.1080">
    <property type="match status" value="2"/>
</dbReference>
<dbReference type="Proteomes" id="UP000321491">
    <property type="component" value="Unassembled WGS sequence"/>
</dbReference>
<feature type="domain" description="Calcineurin-like phosphoesterase" evidence="3">
    <location>
        <begin position="992"/>
        <end position="1170"/>
    </location>
</feature>
<dbReference type="Pfam" id="PF09992">
    <property type="entry name" value="NAGPA"/>
    <property type="match status" value="1"/>
</dbReference>
<keyword evidence="2" id="KW-1133">Transmembrane helix</keyword>
<feature type="region of interest" description="Disordered" evidence="1">
    <location>
        <begin position="1420"/>
        <end position="1529"/>
    </location>
</feature>
<evidence type="ECO:0000259" key="4">
    <source>
        <dbReference type="Pfam" id="PF09992"/>
    </source>
</evidence>
<evidence type="ECO:0000259" key="3">
    <source>
        <dbReference type="Pfam" id="PF00149"/>
    </source>
</evidence>
<evidence type="ECO:0000313" key="5">
    <source>
        <dbReference type="EMBL" id="GEN31937.1"/>
    </source>
</evidence>
<comment type="caution">
    <text evidence="5">The sequence shown here is derived from an EMBL/GenBank/DDBJ whole genome shotgun (WGS) entry which is preliminary data.</text>
</comment>
<feature type="compositionally biased region" description="Basic and acidic residues" evidence="1">
    <location>
        <begin position="1490"/>
        <end position="1508"/>
    </location>
</feature>
<evidence type="ECO:0000256" key="2">
    <source>
        <dbReference type="SAM" id="Phobius"/>
    </source>
</evidence>
<evidence type="ECO:0000256" key="1">
    <source>
        <dbReference type="SAM" id="MobiDB-lite"/>
    </source>
</evidence>
<organism evidence="5 6">
    <name type="scientific">Cerasibacillus quisquiliarum</name>
    <dbReference type="NCBI Taxonomy" id="227865"/>
    <lineage>
        <taxon>Bacteria</taxon>
        <taxon>Bacillati</taxon>
        <taxon>Bacillota</taxon>
        <taxon>Bacilli</taxon>
        <taxon>Bacillales</taxon>
        <taxon>Bacillaceae</taxon>
        <taxon>Cerasibacillus</taxon>
    </lineage>
</organism>
<feature type="domain" description="Phosphodiester glycosidase" evidence="4">
    <location>
        <begin position="253"/>
        <end position="422"/>
    </location>
</feature>
<dbReference type="PANTHER" id="PTHR40446">
    <property type="entry name" value="N-ACETYLGLUCOSAMINE-1-PHOSPHODIESTER ALPHA-N-ACETYLGLUCOSAMINIDASE"/>
    <property type="match status" value="1"/>
</dbReference>
<dbReference type="InterPro" id="IPR004843">
    <property type="entry name" value="Calcineurin-like_PHP"/>
</dbReference>
<protein>
    <recommendedName>
        <fullName evidence="7">Metallophosphoesterase</fullName>
    </recommendedName>
</protein>
<dbReference type="NCBIfam" id="TIGR01167">
    <property type="entry name" value="LPXTG_anchor"/>
    <property type="match status" value="1"/>
</dbReference>
<gene>
    <name evidence="5" type="ORF">CQU01_21750</name>
</gene>
<proteinExistence type="predicted"/>
<reference evidence="5 6" key="1">
    <citation type="submission" date="2019-07" db="EMBL/GenBank/DDBJ databases">
        <title>Whole genome shotgun sequence of Cerasibacillus quisquiliarum NBRC 102429.</title>
        <authorList>
            <person name="Hosoyama A."/>
            <person name="Uohara A."/>
            <person name="Ohji S."/>
            <person name="Ichikawa N."/>
        </authorList>
    </citation>
    <scope>NUCLEOTIDE SEQUENCE [LARGE SCALE GENOMIC DNA]</scope>
    <source>
        <strain evidence="5 6">NBRC 102429</strain>
    </source>
</reference>
<name>A0A511UZ65_9BACI</name>
<dbReference type="RefSeq" id="WP_170226710.1">
    <property type="nucleotide sequence ID" value="NZ_BJXW01000025.1"/>
</dbReference>
<sequence length="1563" mass="174508">MQYKNKQVMSFFMIVVLMLNTVINVLPISAQSSTEKVKEQTLGDGITHKEINTSNYSNSGLRQNINIVKANLNHPDVEVKTTKALDRVIARETLSQQAAREEKRGGYHFVAGVNADLFHMIDGSPLGVHIKNGKLLVTHASSNGGKLRPSFAIDRHKQPMIAEMYATGQLKLENQEIILDTLNRNDINNRTILYTSEINQKSSLDVPYDNGAYVLMTATEAFSGIIPGQTISAKMERDTYVEQSKKGTQVQLKQNQFLLAAFGDKADTLRHVMQETEDDDTSLIFNVYANGQVKNDIEEAITSQNWLVQNGHAYTSEELKNMGYGSGLTDSTNARTAIGLTANNELILYTVDKPSATYSQATGFTNETLAKAMKAEGAIVAVNLDGGGSTQMNIKPEGTNKLIVQNYPGDNEERPITNGIFINYKGKKTTTVGKTIVEPKKITMYKNASYPFNVKATDKNGHAINLKYRDVKWETSIGEIDEKGVYKAPNHATEAKVTATINKVPGNANISVVDQIDQIKVIGDTSLVLNKGDTHTFDLKAFYKKEEVYITSDVFTWELDNASIGTIKDGVLRVNKDVPSGTEGTVTVRLGDLKEEISISVGIANKMIQDMENFNLGDEPFEGSRNFVRTYHYTVSDEVVKNGQHSLKLDYHYGGWVTGNGAMYANMYPYGQPAPDHVIADVLPKKLGMWVYSDGSPVPWVRAVVKDGNGQNKTLNLTSGKQAWNGWRFLEVDIPEDYVTPINLYQIYLVELDKKIQGDSNAKGTVYIDDIQWIYNNDLDVKGPEISLINPKSSLVLADHFTFDAVIRDDKSGVDLETIQLMVNDKEVKPQISVQDDESVKVTAEFTHLAEEDYHVVLTAKDKQGNEAVPYLDEIFTIDLSPDEKAPEISQVTPTATAVEKTPIPRVTFKLSDDKTGVDSESVQVLVDEEKLETFYDEKTGWGYAISHELKDGKHVAVIQAQDNAGNSMEPYEVTFEVKAVKQPKDPNNFNISFVTDTHLSGFGKHFMNRLNQDDSELVIHLGDMVDQGKTEEFEKTLTEEFSKVTRKDYLAVAGNHEAFQGDLSPYYDYFGSATYHLEYGNTLVVVLNSSLGQSISHSDSTQFDYLQKVLDNHSKQNVIVATHVTPRDKWGTGHEMEQADVEMLEGILGDYKKNNPEKNIHVMTGHLHVAEKWEKDGVLYTINGEGALKKYVPNENGNLLGTSVLQIRDQETTWKFVPYLTDMYIHDDTFQVNEKTLDIAKGASRQLDVYGDFRELRANYFVSLMQLNKDGLLDLRFISSNPDVIEIGEHNEIIAKQIGEAEVYAVIGESLYLDDETYDKRSEPITVRVVDPESVDIYKLDVSPLQDTVNVGDEIIINATATDYYGNKFAIDASLLYYKPNPFVTIKDGKLIANKEGEATVEFSYQDIEDSFKVTVLKEEEAPPVDPGEEPGDDDKEQPEKPENEEPGDSNEEKPGKERPGKEKPTHPNDGGNKDEQDGNNKPGISISDKQDNNGQSEKRQGKDKSSQHKAGSKNKEMNEDNQQGHKKLPNTATSIYHWVFVGVMMTILGLALLMYRKRKYN</sequence>
<dbReference type="GO" id="GO:0016787">
    <property type="term" value="F:hydrolase activity"/>
    <property type="evidence" value="ECO:0007669"/>
    <property type="project" value="InterPro"/>
</dbReference>
<feature type="transmembrane region" description="Helical" evidence="2">
    <location>
        <begin position="12"/>
        <end position="30"/>
    </location>
</feature>